<feature type="domain" description="CCHC-type" evidence="3">
    <location>
        <begin position="114"/>
        <end position="127"/>
    </location>
</feature>
<dbReference type="PROSITE" id="PS50158">
    <property type="entry name" value="ZF_CCHC"/>
    <property type="match status" value="1"/>
</dbReference>
<proteinExistence type="predicted"/>
<dbReference type="SUPFAM" id="SSF57756">
    <property type="entry name" value="Retrovirus zinc finger-like domains"/>
    <property type="match status" value="1"/>
</dbReference>
<keyword evidence="1" id="KW-0479">Metal-binding</keyword>
<dbReference type="PANTHER" id="PTHR47481">
    <property type="match status" value="1"/>
</dbReference>
<organism evidence="4">
    <name type="scientific">Amphimedon queenslandica</name>
    <name type="common">Sponge</name>
    <dbReference type="NCBI Taxonomy" id="400682"/>
    <lineage>
        <taxon>Eukaryota</taxon>
        <taxon>Metazoa</taxon>
        <taxon>Porifera</taxon>
        <taxon>Demospongiae</taxon>
        <taxon>Heteroscleromorpha</taxon>
        <taxon>Haplosclerida</taxon>
        <taxon>Niphatidae</taxon>
        <taxon>Amphimedon</taxon>
    </lineage>
</organism>
<evidence type="ECO:0000256" key="1">
    <source>
        <dbReference type="PROSITE-ProRule" id="PRU00047"/>
    </source>
</evidence>
<dbReference type="InterPro" id="IPR001878">
    <property type="entry name" value="Znf_CCHC"/>
</dbReference>
<evidence type="ECO:0000256" key="2">
    <source>
        <dbReference type="SAM" id="MobiDB-lite"/>
    </source>
</evidence>
<dbReference type="OMA" id="CEAMIRE"/>
<dbReference type="AlphaFoldDB" id="A0A1X7U1E6"/>
<dbReference type="InterPro" id="IPR025724">
    <property type="entry name" value="GAG-pre-integrase_dom"/>
</dbReference>
<dbReference type="GO" id="GO:0008270">
    <property type="term" value="F:zinc ion binding"/>
    <property type="evidence" value="ECO:0007669"/>
    <property type="project" value="UniProtKB-KW"/>
</dbReference>
<keyword evidence="1" id="KW-0862">Zinc</keyword>
<evidence type="ECO:0000313" key="4">
    <source>
        <dbReference type="EnsemblMetazoa" id="Aqu2.1.21471_001"/>
    </source>
</evidence>
<dbReference type="OrthoDB" id="413361at2759"/>
<dbReference type="eggNOG" id="KOG0017">
    <property type="taxonomic scope" value="Eukaryota"/>
</dbReference>
<dbReference type="InParanoid" id="A0A1X7U1E6"/>
<dbReference type="Pfam" id="PF14223">
    <property type="entry name" value="Retrotran_gag_2"/>
    <property type="match status" value="1"/>
</dbReference>
<dbReference type="Pfam" id="PF13976">
    <property type="entry name" value="gag_pre-integrs"/>
    <property type="match status" value="1"/>
</dbReference>
<dbReference type="PANTHER" id="PTHR47481:SF22">
    <property type="entry name" value="RETROTRANSPOSON GAG DOMAIN-CONTAINING PROTEIN"/>
    <property type="match status" value="1"/>
</dbReference>
<dbReference type="InterPro" id="IPR036875">
    <property type="entry name" value="Znf_CCHC_sf"/>
</dbReference>
<feature type="compositionally biased region" description="Basic and acidic residues" evidence="2">
    <location>
        <begin position="147"/>
        <end position="158"/>
    </location>
</feature>
<dbReference type="GO" id="GO:0003676">
    <property type="term" value="F:nucleic acid binding"/>
    <property type="evidence" value="ECO:0007669"/>
    <property type="project" value="InterPro"/>
</dbReference>
<dbReference type="InterPro" id="IPR054722">
    <property type="entry name" value="PolX-like_BBD"/>
</dbReference>
<dbReference type="STRING" id="400682.A0A1X7U1E6"/>
<evidence type="ECO:0000259" key="3">
    <source>
        <dbReference type="PROSITE" id="PS50158"/>
    </source>
</evidence>
<keyword evidence="1" id="KW-0863">Zinc-finger</keyword>
<protein>
    <recommendedName>
        <fullName evidence="3">CCHC-type domain-containing protein</fullName>
    </recommendedName>
</protein>
<accession>A0A1X7U1E6</accession>
<dbReference type="Pfam" id="PF22936">
    <property type="entry name" value="Pol_BBD"/>
    <property type="match status" value="1"/>
</dbReference>
<feature type="region of interest" description="Disordered" evidence="2">
    <location>
        <begin position="134"/>
        <end position="158"/>
    </location>
</feature>
<reference evidence="4" key="1">
    <citation type="submission" date="2017-05" db="UniProtKB">
        <authorList>
            <consortium name="EnsemblMetazoa"/>
        </authorList>
    </citation>
    <scope>IDENTIFICATION</scope>
</reference>
<name>A0A1X7U1E6_AMPQE</name>
<sequence length="396" mass="44467">MLKKQYFRMEMKEGTSMEEHIKRMKELTDRLAALNAPITEEDQVVTLLESLPSSYSNLVTALEDKNVITLSYTQQSLMNEEQRLKWSSGKTANNGTGRALAGKHEKGGHMREMCFQCGEAGHFHKDCLKICHQQRQSTTPAKHRAKPATESRGMKSSDSESVAAFTMSTVCDSKDWIIDSGASSHMTQRRELLVDYSEFETTKKVYLGDGPTGEAFGKGNINLLLKFQISRPKRGIMYNVMYIPKLACNLFSVRAVANCGNTIRFGKTNCHIPDSKGKLVGMGSLADKLYYLQCEAMIREQASVPVTKGKVDLWHQRLGHLNEPQPREMTNHWLVRGMELPKCAALSFCEECVEGKMCRKPFKSTGEICSLRKLQCVHSDVCGPMPTDSIRGNKYS</sequence>
<dbReference type="EnsemblMetazoa" id="Aqu2.1.21471_001">
    <property type="protein sequence ID" value="Aqu2.1.21471_001"/>
    <property type="gene ID" value="Aqu2.1.21471"/>
</dbReference>